<evidence type="ECO:0000256" key="2">
    <source>
        <dbReference type="ARBA" id="ARBA00022900"/>
    </source>
</evidence>
<dbReference type="Pfam" id="PF01826">
    <property type="entry name" value="TIL"/>
    <property type="match status" value="1"/>
</dbReference>
<dbReference type="InterPro" id="IPR036084">
    <property type="entry name" value="Ser_inhib-like_sf"/>
</dbReference>
<dbReference type="WBParaSite" id="NBR_0000910601-mRNA-1">
    <property type="protein sequence ID" value="NBR_0000910601-mRNA-1"/>
    <property type="gene ID" value="NBR_0000910601"/>
</dbReference>
<organism evidence="7">
    <name type="scientific">Nippostrongylus brasiliensis</name>
    <name type="common">Rat hookworm</name>
    <dbReference type="NCBI Taxonomy" id="27835"/>
    <lineage>
        <taxon>Eukaryota</taxon>
        <taxon>Metazoa</taxon>
        <taxon>Ecdysozoa</taxon>
        <taxon>Nematoda</taxon>
        <taxon>Chromadorea</taxon>
        <taxon>Rhabditida</taxon>
        <taxon>Rhabditina</taxon>
        <taxon>Rhabditomorpha</taxon>
        <taxon>Strongyloidea</taxon>
        <taxon>Heligmosomidae</taxon>
        <taxon>Nippostrongylus</taxon>
    </lineage>
</organism>
<dbReference type="PANTHER" id="PTHR23259">
    <property type="entry name" value="RIDDLE"/>
    <property type="match status" value="1"/>
</dbReference>
<reference evidence="5 6" key="2">
    <citation type="submission" date="2018-11" db="EMBL/GenBank/DDBJ databases">
        <authorList>
            <consortium name="Pathogen Informatics"/>
        </authorList>
    </citation>
    <scope>NUCLEOTIDE SEQUENCE [LARGE SCALE GENOMIC DNA]</scope>
</reference>
<reference evidence="7" key="1">
    <citation type="submission" date="2017-02" db="UniProtKB">
        <authorList>
            <consortium name="WormBaseParasite"/>
        </authorList>
    </citation>
    <scope>IDENTIFICATION</scope>
</reference>
<feature type="domain" description="TIL" evidence="4">
    <location>
        <begin position="72"/>
        <end position="127"/>
    </location>
</feature>
<protein>
    <submittedName>
        <fullName evidence="7">TIL domain-containing protein</fullName>
    </submittedName>
</protein>
<accession>A0A0N4Y0N4</accession>
<sequence length="155" mass="17090">FEGGLTCGVKDICSWPSCACKDGYYRDAFGRCVLEEDCFPDKACFASPAPCKETEACLVENGEVICIPSLVCGTNEVYDDCGNKCEPTCATAYGVRKRCMKVCTTPACVCKRGYFRKGAMCVPRRQCQRGPVRRVKPAKQRKDVMTGYGDEPFTL</sequence>
<keyword evidence="3" id="KW-1015">Disulfide bond</keyword>
<evidence type="ECO:0000256" key="3">
    <source>
        <dbReference type="ARBA" id="ARBA00023157"/>
    </source>
</evidence>
<dbReference type="InterPro" id="IPR002919">
    <property type="entry name" value="TIL_dom"/>
</dbReference>
<gene>
    <name evidence="5" type="ORF">NBR_LOCUS9107</name>
</gene>
<evidence type="ECO:0000313" key="7">
    <source>
        <dbReference type="WBParaSite" id="NBR_0000910601-mRNA-1"/>
    </source>
</evidence>
<dbReference type="SUPFAM" id="SSF57567">
    <property type="entry name" value="Serine protease inhibitors"/>
    <property type="match status" value="2"/>
</dbReference>
<evidence type="ECO:0000313" key="5">
    <source>
        <dbReference type="EMBL" id="VDL72696.1"/>
    </source>
</evidence>
<dbReference type="AlphaFoldDB" id="A0A0N4Y0N4"/>
<evidence type="ECO:0000256" key="1">
    <source>
        <dbReference type="ARBA" id="ARBA00022690"/>
    </source>
</evidence>
<name>A0A0N4Y0N4_NIPBR</name>
<dbReference type="CDD" id="cd19941">
    <property type="entry name" value="TIL"/>
    <property type="match status" value="1"/>
</dbReference>
<proteinExistence type="predicted"/>
<dbReference type="STRING" id="27835.A0A0N4Y0N4"/>
<evidence type="ECO:0000313" key="6">
    <source>
        <dbReference type="Proteomes" id="UP000271162"/>
    </source>
</evidence>
<evidence type="ECO:0000259" key="4">
    <source>
        <dbReference type="Pfam" id="PF01826"/>
    </source>
</evidence>
<dbReference type="EMBL" id="UYSL01020093">
    <property type="protein sequence ID" value="VDL72696.1"/>
    <property type="molecule type" value="Genomic_DNA"/>
</dbReference>
<dbReference type="OMA" id="PTCATAY"/>
<dbReference type="PANTHER" id="PTHR23259:SF82">
    <property type="entry name" value="SERINE PROTEASE INHIBITOR 1 PROTEIN"/>
    <property type="match status" value="1"/>
</dbReference>
<dbReference type="Gene3D" id="2.10.25.10">
    <property type="entry name" value="Laminin"/>
    <property type="match status" value="2"/>
</dbReference>
<keyword evidence="2" id="KW-0722">Serine protease inhibitor</keyword>
<keyword evidence="1" id="KW-0646">Protease inhibitor</keyword>
<keyword evidence="6" id="KW-1185">Reference proteome</keyword>
<dbReference type="GO" id="GO:0004867">
    <property type="term" value="F:serine-type endopeptidase inhibitor activity"/>
    <property type="evidence" value="ECO:0007669"/>
    <property type="project" value="UniProtKB-KW"/>
</dbReference>
<dbReference type="Proteomes" id="UP000271162">
    <property type="component" value="Unassembled WGS sequence"/>
</dbReference>
<dbReference type="InterPro" id="IPR051368">
    <property type="entry name" value="SerProtInhib-TIL_Domain"/>
</dbReference>